<sequence length="233" mass="26797">MNSKNFKTKSSIRYQDKKPPNEKPSMTKTLGQTQLVKFNVISILPDVNISVAGVESVDCMVLISQVQYTSWYFYASAYWLSVFIKHCAIYGHNIDVSSKIAYAVHSYNFTAQHKPFYSALSRLFKHFKFISILFSFVASKILIDLNSDRVCGRNVPLIAACIIVFFNVDCFYSKIEQCYRAIFFCFCIDYSCNYSQNTSTSKYFRNNIITISCDKPLNTNVNMALQMKIFIRG</sequence>
<feature type="compositionally biased region" description="Polar residues" evidence="1">
    <location>
        <begin position="1"/>
        <end position="13"/>
    </location>
</feature>
<dbReference type="HOGENOM" id="CLU_1191006_0_0_1"/>
<dbReference type="RefSeq" id="XP_009017658.1">
    <property type="nucleotide sequence ID" value="XM_009019410.1"/>
</dbReference>
<dbReference type="EnsemblMetazoa" id="HelroT172771">
    <property type="protein sequence ID" value="HelroP172771"/>
    <property type="gene ID" value="HelroG172771"/>
</dbReference>
<dbReference type="AlphaFoldDB" id="T1F5X3"/>
<proteinExistence type="predicted"/>
<gene>
    <name evidence="3" type="primary">20204222</name>
    <name evidence="2" type="ORF">HELRODRAFT_172771</name>
</gene>
<evidence type="ECO:0000256" key="1">
    <source>
        <dbReference type="SAM" id="MobiDB-lite"/>
    </source>
</evidence>
<dbReference type="KEGG" id="hro:HELRODRAFT_172771"/>
<dbReference type="InParanoid" id="T1F5X3"/>
<name>T1F5X3_HELRO</name>
<organism evidence="3 4">
    <name type="scientific">Helobdella robusta</name>
    <name type="common">Californian leech</name>
    <dbReference type="NCBI Taxonomy" id="6412"/>
    <lineage>
        <taxon>Eukaryota</taxon>
        <taxon>Metazoa</taxon>
        <taxon>Spiralia</taxon>
        <taxon>Lophotrochozoa</taxon>
        <taxon>Annelida</taxon>
        <taxon>Clitellata</taxon>
        <taxon>Hirudinea</taxon>
        <taxon>Rhynchobdellida</taxon>
        <taxon>Glossiphoniidae</taxon>
        <taxon>Helobdella</taxon>
    </lineage>
</organism>
<evidence type="ECO:0000313" key="2">
    <source>
        <dbReference type="EMBL" id="ESO04389.1"/>
    </source>
</evidence>
<dbReference type="GeneID" id="20204222"/>
<dbReference type="Proteomes" id="UP000015101">
    <property type="component" value="Unassembled WGS sequence"/>
</dbReference>
<keyword evidence="4" id="KW-1185">Reference proteome</keyword>
<dbReference type="CTD" id="20204222"/>
<evidence type="ECO:0000313" key="3">
    <source>
        <dbReference type="EnsemblMetazoa" id="HelroP172771"/>
    </source>
</evidence>
<reference evidence="3" key="3">
    <citation type="submission" date="2015-06" db="UniProtKB">
        <authorList>
            <consortium name="EnsemblMetazoa"/>
        </authorList>
    </citation>
    <scope>IDENTIFICATION</scope>
</reference>
<evidence type="ECO:0000313" key="4">
    <source>
        <dbReference type="Proteomes" id="UP000015101"/>
    </source>
</evidence>
<reference evidence="4" key="1">
    <citation type="submission" date="2012-12" db="EMBL/GenBank/DDBJ databases">
        <authorList>
            <person name="Hellsten U."/>
            <person name="Grimwood J."/>
            <person name="Chapman J.A."/>
            <person name="Shapiro H."/>
            <person name="Aerts A."/>
            <person name="Otillar R.P."/>
            <person name="Terry A.Y."/>
            <person name="Boore J.L."/>
            <person name="Simakov O."/>
            <person name="Marletaz F."/>
            <person name="Cho S.-J."/>
            <person name="Edsinger-Gonzales E."/>
            <person name="Havlak P."/>
            <person name="Kuo D.-H."/>
            <person name="Larsson T."/>
            <person name="Lv J."/>
            <person name="Arendt D."/>
            <person name="Savage R."/>
            <person name="Osoegawa K."/>
            <person name="de Jong P."/>
            <person name="Lindberg D.R."/>
            <person name="Seaver E.C."/>
            <person name="Weisblat D.A."/>
            <person name="Putnam N.H."/>
            <person name="Grigoriev I.V."/>
            <person name="Rokhsar D.S."/>
        </authorList>
    </citation>
    <scope>NUCLEOTIDE SEQUENCE</scope>
</reference>
<reference evidence="2 4" key="2">
    <citation type="journal article" date="2013" name="Nature">
        <title>Insights into bilaterian evolution from three spiralian genomes.</title>
        <authorList>
            <person name="Simakov O."/>
            <person name="Marletaz F."/>
            <person name="Cho S.J."/>
            <person name="Edsinger-Gonzales E."/>
            <person name="Havlak P."/>
            <person name="Hellsten U."/>
            <person name="Kuo D.H."/>
            <person name="Larsson T."/>
            <person name="Lv J."/>
            <person name="Arendt D."/>
            <person name="Savage R."/>
            <person name="Osoegawa K."/>
            <person name="de Jong P."/>
            <person name="Grimwood J."/>
            <person name="Chapman J.A."/>
            <person name="Shapiro H."/>
            <person name="Aerts A."/>
            <person name="Otillar R.P."/>
            <person name="Terry A.Y."/>
            <person name="Boore J.L."/>
            <person name="Grigoriev I.V."/>
            <person name="Lindberg D.R."/>
            <person name="Seaver E.C."/>
            <person name="Weisblat D.A."/>
            <person name="Putnam N.H."/>
            <person name="Rokhsar D.S."/>
        </authorList>
    </citation>
    <scope>NUCLEOTIDE SEQUENCE</scope>
</reference>
<protein>
    <submittedName>
        <fullName evidence="2 3">Uncharacterized protein</fullName>
    </submittedName>
</protein>
<accession>T1F5X3</accession>
<dbReference type="EMBL" id="AMQM01004350">
    <property type="status" value="NOT_ANNOTATED_CDS"/>
    <property type="molecule type" value="Genomic_DNA"/>
</dbReference>
<dbReference type="EMBL" id="KB096502">
    <property type="protein sequence ID" value="ESO04389.1"/>
    <property type="molecule type" value="Genomic_DNA"/>
</dbReference>
<feature type="region of interest" description="Disordered" evidence="1">
    <location>
        <begin position="1"/>
        <end position="26"/>
    </location>
</feature>